<dbReference type="PANTHER" id="PTHR11761:SF3">
    <property type="entry name" value="LARGE RIBOSOMAL SUBUNIT PROTEIN UL14M"/>
    <property type="match status" value="1"/>
</dbReference>
<organism evidence="8 9">
    <name type="scientific">Labilithrix luteola</name>
    <dbReference type="NCBI Taxonomy" id="1391654"/>
    <lineage>
        <taxon>Bacteria</taxon>
        <taxon>Pseudomonadati</taxon>
        <taxon>Myxococcota</taxon>
        <taxon>Polyangia</taxon>
        <taxon>Polyangiales</taxon>
        <taxon>Labilitrichaceae</taxon>
        <taxon>Labilithrix</taxon>
    </lineage>
</organism>
<evidence type="ECO:0000313" key="8">
    <source>
        <dbReference type="EMBL" id="AKU93541.1"/>
    </source>
</evidence>
<dbReference type="SMART" id="SM01374">
    <property type="entry name" value="Ribosomal_L14"/>
    <property type="match status" value="1"/>
</dbReference>
<evidence type="ECO:0000256" key="3">
    <source>
        <dbReference type="ARBA" id="ARBA00022980"/>
    </source>
</evidence>
<dbReference type="STRING" id="1391654.AKJ09_00205"/>
<dbReference type="Proteomes" id="UP000064967">
    <property type="component" value="Chromosome"/>
</dbReference>
<dbReference type="AlphaFoldDB" id="A0A0K1PJF6"/>
<comment type="similarity">
    <text evidence="5 6">Belongs to the universal ribosomal protein uL14 family.</text>
</comment>
<keyword evidence="2 5" id="KW-0694">RNA-binding</keyword>
<keyword evidence="3 5" id="KW-0689">Ribosomal protein</keyword>
<dbReference type="InterPro" id="IPR036853">
    <property type="entry name" value="Ribosomal_uL14_sf"/>
</dbReference>
<evidence type="ECO:0000313" key="9">
    <source>
        <dbReference type="Proteomes" id="UP000064967"/>
    </source>
</evidence>
<dbReference type="FunFam" id="2.40.150.20:FF:000001">
    <property type="entry name" value="50S ribosomal protein L14"/>
    <property type="match status" value="1"/>
</dbReference>
<dbReference type="PATRIC" id="fig|1391654.3.peg.220"/>
<dbReference type="InterPro" id="IPR019972">
    <property type="entry name" value="Ribosomal_uL14_CS"/>
</dbReference>
<sequence>MIQMRTILEVADNSGAKRVQCIKVLGGSRRRYARLGDVIVVAIKETSSGPGSKVKKGDTAKAVVVRVKDDTPRADGSYIRFDENSAVLINAQLEPVGTRIFGPVARELRAKKFMKIISLAPEVL</sequence>
<comment type="subunit">
    <text evidence="5">Part of the 50S ribosomal subunit. Forms a cluster with proteins L3 and L19. In the 70S ribosome, L14 and L19 interact and together make contacts with the 16S rRNA in bridges B5 and B8.</text>
</comment>
<dbReference type="GO" id="GO:0022625">
    <property type="term" value="C:cytosolic large ribosomal subunit"/>
    <property type="evidence" value="ECO:0007669"/>
    <property type="project" value="TreeGrafter"/>
</dbReference>
<keyword evidence="1 5" id="KW-0699">rRNA-binding</keyword>
<dbReference type="EMBL" id="CP012333">
    <property type="protein sequence ID" value="AKU93541.1"/>
    <property type="molecule type" value="Genomic_DNA"/>
</dbReference>
<dbReference type="HAMAP" id="MF_01367">
    <property type="entry name" value="Ribosomal_uL14"/>
    <property type="match status" value="1"/>
</dbReference>
<reference evidence="8 9" key="1">
    <citation type="submission" date="2015-08" db="EMBL/GenBank/DDBJ databases">
        <authorList>
            <person name="Babu N.S."/>
            <person name="Beckwith C.J."/>
            <person name="Beseler K.G."/>
            <person name="Brison A."/>
            <person name="Carone J.V."/>
            <person name="Caskin T.P."/>
            <person name="Diamond M."/>
            <person name="Durham M.E."/>
            <person name="Foxe J.M."/>
            <person name="Go M."/>
            <person name="Henderson B.A."/>
            <person name="Jones I.B."/>
            <person name="McGettigan J.A."/>
            <person name="Micheletti S.J."/>
            <person name="Nasrallah M.E."/>
            <person name="Ortiz D."/>
            <person name="Piller C.R."/>
            <person name="Privatt S.R."/>
            <person name="Schneider S.L."/>
            <person name="Sharp S."/>
            <person name="Smith T.C."/>
            <person name="Stanton J.D."/>
            <person name="Ullery H.E."/>
            <person name="Wilson R.J."/>
            <person name="Serrano M.G."/>
            <person name="Buck G."/>
            <person name="Lee V."/>
            <person name="Wang Y."/>
            <person name="Carvalho R."/>
            <person name="Voegtly L."/>
            <person name="Shi R."/>
            <person name="Duckworth R."/>
            <person name="Johnson A."/>
            <person name="Loviza R."/>
            <person name="Walstead R."/>
            <person name="Shah Z."/>
            <person name="Kiflezghi M."/>
            <person name="Wade K."/>
            <person name="Ball S.L."/>
            <person name="Bradley K.W."/>
            <person name="Asai D.J."/>
            <person name="Bowman C.A."/>
            <person name="Russell D.A."/>
            <person name="Pope W.H."/>
            <person name="Jacobs-Sera D."/>
            <person name="Hendrix R.W."/>
            <person name="Hatfull G.F."/>
        </authorList>
    </citation>
    <scope>NUCLEOTIDE SEQUENCE [LARGE SCALE GENOMIC DNA]</scope>
    <source>
        <strain evidence="8 9">DSM 27648</strain>
    </source>
</reference>
<evidence type="ECO:0000256" key="7">
    <source>
        <dbReference type="RuleBase" id="RU003950"/>
    </source>
</evidence>
<dbReference type="PROSITE" id="PS00049">
    <property type="entry name" value="RIBOSOMAL_L14"/>
    <property type="match status" value="1"/>
</dbReference>
<accession>A0A0K1PJF6</accession>
<comment type="function">
    <text evidence="5 7">Binds to 23S rRNA. Forms part of two intersubunit bridges in the 70S ribosome.</text>
</comment>
<evidence type="ECO:0000256" key="5">
    <source>
        <dbReference type="HAMAP-Rule" id="MF_01367"/>
    </source>
</evidence>
<dbReference type="GO" id="GO:0070180">
    <property type="term" value="F:large ribosomal subunit rRNA binding"/>
    <property type="evidence" value="ECO:0007669"/>
    <property type="project" value="TreeGrafter"/>
</dbReference>
<gene>
    <name evidence="5" type="primary">rplN</name>
    <name evidence="8" type="ORF">AKJ09_00205</name>
</gene>
<dbReference type="InterPro" id="IPR000218">
    <property type="entry name" value="Ribosomal_uL14"/>
</dbReference>
<evidence type="ECO:0000256" key="2">
    <source>
        <dbReference type="ARBA" id="ARBA00022884"/>
    </source>
</evidence>
<dbReference type="NCBIfam" id="TIGR01067">
    <property type="entry name" value="rplN_bact"/>
    <property type="match status" value="1"/>
</dbReference>
<evidence type="ECO:0000256" key="6">
    <source>
        <dbReference type="RuleBase" id="RU003949"/>
    </source>
</evidence>
<dbReference type="Gene3D" id="2.40.150.20">
    <property type="entry name" value="Ribosomal protein L14"/>
    <property type="match status" value="1"/>
</dbReference>
<protein>
    <recommendedName>
        <fullName evidence="5">Large ribosomal subunit protein uL14</fullName>
    </recommendedName>
</protein>
<dbReference type="GO" id="GO:0006412">
    <property type="term" value="P:translation"/>
    <property type="evidence" value="ECO:0007669"/>
    <property type="project" value="UniProtKB-UniRule"/>
</dbReference>
<keyword evidence="4 5" id="KW-0687">Ribonucleoprotein</keyword>
<dbReference type="RefSeq" id="WP_146645207.1">
    <property type="nucleotide sequence ID" value="NZ_CP012333.1"/>
</dbReference>
<dbReference type="Pfam" id="PF00238">
    <property type="entry name" value="Ribosomal_L14"/>
    <property type="match status" value="1"/>
</dbReference>
<dbReference type="InterPro" id="IPR005745">
    <property type="entry name" value="Ribosomal_uL14_bac-type"/>
</dbReference>
<dbReference type="OrthoDB" id="9806379at2"/>
<evidence type="ECO:0000256" key="4">
    <source>
        <dbReference type="ARBA" id="ARBA00023274"/>
    </source>
</evidence>
<dbReference type="CDD" id="cd00337">
    <property type="entry name" value="Ribosomal_uL14"/>
    <property type="match status" value="1"/>
</dbReference>
<evidence type="ECO:0000256" key="1">
    <source>
        <dbReference type="ARBA" id="ARBA00022730"/>
    </source>
</evidence>
<proteinExistence type="inferred from homology"/>
<dbReference type="PANTHER" id="PTHR11761">
    <property type="entry name" value="50S/60S RIBOSOMAL PROTEIN L14/L23"/>
    <property type="match status" value="1"/>
</dbReference>
<dbReference type="KEGG" id="llu:AKJ09_00205"/>
<name>A0A0K1PJF6_9BACT</name>
<dbReference type="SUPFAM" id="SSF50193">
    <property type="entry name" value="Ribosomal protein L14"/>
    <property type="match status" value="1"/>
</dbReference>
<keyword evidence="9" id="KW-1185">Reference proteome</keyword>
<dbReference type="GO" id="GO:0003735">
    <property type="term" value="F:structural constituent of ribosome"/>
    <property type="evidence" value="ECO:0007669"/>
    <property type="project" value="InterPro"/>
</dbReference>